<keyword evidence="2" id="KW-1185">Reference proteome</keyword>
<protein>
    <submittedName>
        <fullName evidence="1">Uncharacterized protein</fullName>
    </submittedName>
</protein>
<evidence type="ECO:0000313" key="1">
    <source>
        <dbReference type="EMBL" id="GAU41412.1"/>
    </source>
</evidence>
<reference evidence="2" key="1">
    <citation type="journal article" date="2017" name="Front. Plant Sci.">
        <title>Climate Clever Clovers: New Paradigm to Reduce the Environmental Footprint of Ruminants by Breeding Low Methanogenic Forages Utilizing Haplotype Variation.</title>
        <authorList>
            <person name="Kaur P."/>
            <person name="Appels R."/>
            <person name="Bayer P.E."/>
            <person name="Keeble-Gagnere G."/>
            <person name="Wang J."/>
            <person name="Hirakawa H."/>
            <person name="Shirasawa K."/>
            <person name="Vercoe P."/>
            <person name="Stefanova K."/>
            <person name="Durmic Z."/>
            <person name="Nichols P."/>
            <person name="Revell C."/>
            <person name="Isobe S.N."/>
            <person name="Edwards D."/>
            <person name="Erskine W."/>
        </authorList>
    </citation>
    <scope>NUCLEOTIDE SEQUENCE [LARGE SCALE GENOMIC DNA]</scope>
    <source>
        <strain evidence="2">cv. Daliak</strain>
    </source>
</reference>
<dbReference type="EMBL" id="DF973862">
    <property type="protein sequence ID" value="GAU41412.1"/>
    <property type="molecule type" value="Genomic_DNA"/>
</dbReference>
<proteinExistence type="predicted"/>
<evidence type="ECO:0000313" key="2">
    <source>
        <dbReference type="Proteomes" id="UP000242715"/>
    </source>
</evidence>
<dbReference type="Proteomes" id="UP000242715">
    <property type="component" value="Unassembled WGS sequence"/>
</dbReference>
<dbReference type="AlphaFoldDB" id="A0A2Z6NYQ2"/>
<name>A0A2Z6NYQ2_TRISU</name>
<sequence length="123" mass="13572">MKVELILAHQTGRLVRCFEASRKMRKTSVKLSDVFGWNGSIWFYFLRFKFAGGCSFQVSKFVSADFGANYTWFLAMFVAANKHKENEALLPGAAPSSILTGGGPCICDAITHSKGMKIALQVI</sequence>
<gene>
    <name evidence="1" type="ORF">TSUD_244970</name>
</gene>
<accession>A0A2Z6NYQ2</accession>
<organism evidence="1 2">
    <name type="scientific">Trifolium subterraneum</name>
    <name type="common">Subterranean clover</name>
    <dbReference type="NCBI Taxonomy" id="3900"/>
    <lineage>
        <taxon>Eukaryota</taxon>
        <taxon>Viridiplantae</taxon>
        <taxon>Streptophyta</taxon>
        <taxon>Embryophyta</taxon>
        <taxon>Tracheophyta</taxon>
        <taxon>Spermatophyta</taxon>
        <taxon>Magnoliopsida</taxon>
        <taxon>eudicotyledons</taxon>
        <taxon>Gunneridae</taxon>
        <taxon>Pentapetalae</taxon>
        <taxon>rosids</taxon>
        <taxon>fabids</taxon>
        <taxon>Fabales</taxon>
        <taxon>Fabaceae</taxon>
        <taxon>Papilionoideae</taxon>
        <taxon>50 kb inversion clade</taxon>
        <taxon>NPAAA clade</taxon>
        <taxon>Hologalegina</taxon>
        <taxon>IRL clade</taxon>
        <taxon>Trifolieae</taxon>
        <taxon>Trifolium</taxon>
    </lineage>
</organism>